<dbReference type="KEGG" id="hdf:AArcSl_1250"/>
<feature type="region of interest" description="Disordered" evidence="1">
    <location>
        <begin position="95"/>
        <end position="141"/>
    </location>
</feature>
<accession>A0A343TIG0</accession>
<dbReference type="PROSITE" id="PS51318">
    <property type="entry name" value="TAT"/>
    <property type="match status" value="1"/>
</dbReference>
<dbReference type="AlphaFoldDB" id="A0A343TIG0"/>
<feature type="compositionally biased region" description="Acidic residues" evidence="1">
    <location>
        <begin position="128"/>
        <end position="141"/>
    </location>
</feature>
<protein>
    <submittedName>
        <fullName evidence="2">Uncharacterized protein</fullName>
    </submittedName>
</protein>
<dbReference type="Proteomes" id="UP000263012">
    <property type="component" value="Chromosome"/>
</dbReference>
<dbReference type="OrthoDB" id="334156at2157"/>
<evidence type="ECO:0000313" key="2">
    <source>
        <dbReference type="EMBL" id="AUX08882.1"/>
    </source>
</evidence>
<dbReference type="EMBL" id="CP025066">
    <property type="protein sequence ID" value="AUX08882.1"/>
    <property type="molecule type" value="Genomic_DNA"/>
</dbReference>
<organism evidence="2 3">
    <name type="scientific">Halalkaliarchaeum desulfuricum</name>
    <dbReference type="NCBI Taxonomy" id="2055893"/>
    <lineage>
        <taxon>Archaea</taxon>
        <taxon>Methanobacteriati</taxon>
        <taxon>Methanobacteriota</taxon>
        <taxon>Stenosarchaea group</taxon>
        <taxon>Halobacteria</taxon>
        <taxon>Halobacteriales</taxon>
        <taxon>Haloferacaceae</taxon>
        <taxon>Halalkaliarchaeum</taxon>
    </lineage>
</organism>
<dbReference type="PROSITE" id="PS51257">
    <property type="entry name" value="PROKAR_LIPOPROTEIN"/>
    <property type="match status" value="1"/>
</dbReference>
<dbReference type="GeneID" id="37877598"/>
<gene>
    <name evidence="2" type="ORF">AArcSl_1250</name>
</gene>
<name>A0A343TIG0_9EURY</name>
<reference evidence="3" key="1">
    <citation type="submission" date="2017-11" db="EMBL/GenBank/DDBJ databases">
        <title>Phenotypic and genomic properties of facultatively anaerobic sulfur-reducing natronoarchaea from hypersaline soda lakes.</title>
        <authorList>
            <person name="Sorokin D.Y."/>
            <person name="Kublanov I.V."/>
            <person name="Roman P."/>
            <person name="Sinninghe Damste J.S."/>
            <person name="Golyshin P.N."/>
            <person name="Rojo D."/>
            <person name="Ciordia S."/>
            <person name="Mena M.D.C."/>
            <person name="Ferrer M."/>
            <person name="Messina E."/>
            <person name="Smedile F."/>
            <person name="La Spada G."/>
            <person name="La Cono V."/>
            <person name="Yakimov M.M."/>
        </authorList>
    </citation>
    <scope>NUCLEOTIDE SEQUENCE [LARGE SCALE GENOMIC DNA]</scope>
    <source>
        <strain evidence="3">AArc-Sl</strain>
    </source>
</reference>
<dbReference type="RefSeq" id="WP_119816554.1">
    <property type="nucleotide sequence ID" value="NZ_CP025066.1"/>
</dbReference>
<evidence type="ECO:0000256" key="1">
    <source>
        <dbReference type="SAM" id="MobiDB-lite"/>
    </source>
</evidence>
<proteinExistence type="predicted"/>
<sequence length="208" mass="22131">MRVTRRGVLSTLGGAAAVGSAGCLGGAGREPEGPAGTPAELVCEEDEFRRLEPPFDEDEVSYTTLVADGEPLFELALDGRTISYGSSVRIALRNRTDEPRETGPMSAFSLQRDTEAGWQDVRGTTDGSADDPFEGDTDEAEAETVHASGEGFVWDLTIRESDLVDVVETESSHPLSVCPPLGTGSYRFVYWGIPEGAIAEEFTVVGPG</sequence>
<evidence type="ECO:0000313" key="3">
    <source>
        <dbReference type="Proteomes" id="UP000263012"/>
    </source>
</evidence>
<dbReference type="InterPro" id="IPR006311">
    <property type="entry name" value="TAT_signal"/>
</dbReference>
<keyword evidence="3" id="KW-1185">Reference proteome</keyword>